<gene>
    <name evidence="2" type="ordered locus">Oweho_0963</name>
</gene>
<dbReference type="eggNOG" id="ENOG502Z7VU">
    <property type="taxonomic scope" value="Bacteria"/>
</dbReference>
<name>G8R3F2_OWEHD</name>
<proteinExistence type="predicted"/>
<organism evidence="2 3">
    <name type="scientific">Owenweeksia hongkongensis (strain DSM 17368 / CIP 108786 / JCM 12287 / NRRL B-23963 / UST20020801)</name>
    <dbReference type="NCBI Taxonomy" id="926562"/>
    <lineage>
        <taxon>Bacteria</taxon>
        <taxon>Pseudomonadati</taxon>
        <taxon>Bacteroidota</taxon>
        <taxon>Flavobacteriia</taxon>
        <taxon>Flavobacteriales</taxon>
        <taxon>Owenweeksiaceae</taxon>
        <taxon>Owenweeksia</taxon>
    </lineage>
</organism>
<dbReference type="Proteomes" id="UP000005631">
    <property type="component" value="Chromosome"/>
</dbReference>
<protein>
    <recommendedName>
        <fullName evidence="1">Tetracyclin repressor-like C-terminal domain-containing protein</fullName>
    </recommendedName>
</protein>
<dbReference type="EMBL" id="CP003156">
    <property type="protein sequence ID" value="AEV31973.1"/>
    <property type="molecule type" value="Genomic_DNA"/>
</dbReference>
<sequence length="225" mass="26165">MEAQMENPVSPVLDLKKQILSGYREYILMNGHQPPSINAFCKGLNISEEDFYLCFNSFERVAEAIWSDLFNQVIQTVEGNLEYGERSIREKLMSFYSEFFCQMKSYRSYAMITLEDVLSTFGSTPTGMAETKKEFKAWVKELIEEGVRLGRVAERNKLTDTYDSLLWFQFLFLLNFWKRDKSVGFEKTEVAVEKAVILTFDLIEKNALDSALEFGKFIFQSIETK</sequence>
<dbReference type="SUPFAM" id="SSF48498">
    <property type="entry name" value="Tetracyclin repressor-like, C-terminal domain"/>
    <property type="match status" value="1"/>
</dbReference>
<dbReference type="RefSeq" id="WP_014201334.1">
    <property type="nucleotide sequence ID" value="NC_016599.1"/>
</dbReference>
<dbReference type="SUPFAM" id="SSF46689">
    <property type="entry name" value="Homeodomain-like"/>
    <property type="match status" value="1"/>
</dbReference>
<dbReference type="OrthoDB" id="977687at2"/>
<reference evidence="2 3" key="1">
    <citation type="journal article" date="2012" name="Stand. Genomic Sci.">
        <title>Genome sequence of the orange-pigmented seawater bacterium Owenweeksia hongkongensis type strain (UST20020801(T)).</title>
        <authorList>
            <person name="Riedel T."/>
            <person name="Held B."/>
            <person name="Nolan M."/>
            <person name="Lucas S."/>
            <person name="Lapidus A."/>
            <person name="Tice H."/>
            <person name="Del Rio T.G."/>
            <person name="Cheng J.F."/>
            <person name="Han C."/>
            <person name="Tapia R."/>
            <person name="Goodwin L.A."/>
            <person name="Pitluck S."/>
            <person name="Liolios K."/>
            <person name="Mavromatis K."/>
            <person name="Pagani I."/>
            <person name="Ivanova N."/>
            <person name="Mikhailova N."/>
            <person name="Pati A."/>
            <person name="Chen A."/>
            <person name="Palaniappan K."/>
            <person name="Rohde M."/>
            <person name="Tindall B.J."/>
            <person name="Detter J.C."/>
            <person name="Goker M."/>
            <person name="Woyke T."/>
            <person name="Bristow J."/>
            <person name="Eisen J.A."/>
            <person name="Markowitz V."/>
            <person name="Hugenholtz P."/>
            <person name="Klenk H.P."/>
            <person name="Kyrpides N.C."/>
        </authorList>
    </citation>
    <scope>NUCLEOTIDE SEQUENCE</scope>
    <source>
        <strain evidence="3">DSM 17368 / JCM 12287 / NRRL B-23963</strain>
    </source>
</reference>
<feature type="domain" description="Tetracyclin repressor-like C-terminal" evidence="1">
    <location>
        <begin position="91"/>
        <end position="218"/>
    </location>
</feature>
<evidence type="ECO:0000259" key="1">
    <source>
        <dbReference type="Pfam" id="PF17931"/>
    </source>
</evidence>
<dbReference type="STRING" id="926562.Oweho_0963"/>
<evidence type="ECO:0000313" key="3">
    <source>
        <dbReference type="Proteomes" id="UP000005631"/>
    </source>
</evidence>
<accession>G8R3F2</accession>
<dbReference type="InterPro" id="IPR041673">
    <property type="entry name" value="TetR_C_23"/>
</dbReference>
<dbReference type="AlphaFoldDB" id="G8R3F2"/>
<dbReference type="InterPro" id="IPR009057">
    <property type="entry name" value="Homeodomain-like_sf"/>
</dbReference>
<keyword evidence="3" id="KW-1185">Reference proteome</keyword>
<dbReference type="Gene3D" id="1.10.357.10">
    <property type="entry name" value="Tetracycline Repressor, domain 2"/>
    <property type="match status" value="1"/>
</dbReference>
<evidence type="ECO:0000313" key="2">
    <source>
        <dbReference type="EMBL" id="AEV31973.1"/>
    </source>
</evidence>
<dbReference type="KEGG" id="oho:Oweho_0963"/>
<dbReference type="HOGENOM" id="CLU_1218742_0_0_10"/>
<dbReference type="Pfam" id="PF17931">
    <property type="entry name" value="TetR_C_23"/>
    <property type="match status" value="1"/>
</dbReference>
<dbReference type="InterPro" id="IPR036271">
    <property type="entry name" value="Tet_transcr_reg_TetR-rel_C_sf"/>
</dbReference>